<proteinExistence type="predicted"/>
<name>A0ABS3LF79_9ENTE</name>
<feature type="transmembrane region" description="Helical" evidence="1">
    <location>
        <begin position="114"/>
        <end position="136"/>
    </location>
</feature>
<accession>A0ABS3LF79</accession>
<dbReference type="RefSeq" id="WP_207674344.1">
    <property type="nucleotide sequence ID" value="NZ_JAFREM010000023.1"/>
</dbReference>
<comment type="caution">
    <text evidence="2">The sequence shown here is derived from an EMBL/GenBank/DDBJ whole genome shotgun (WGS) entry which is preliminary data.</text>
</comment>
<sequence>MIGKKHSVKQYILALTGTFIAAIGIRLIVVSGSGADAMSTFIMGLMEHLPFRFGTVSNIFNGSLLVIIFLYDRQLIGVGSIIKSIGVGIFLNLIESAGWLLNIPAILDYPAVTVGTIILGMGTGIYLLADAGSAAYDSLMIILQRLLKVSVKTARIILDGSFFLAGYLLGGTIGLGTIIVLLVMGPSLELTLKHLPKLKLFRV</sequence>
<keyword evidence="1" id="KW-0812">Transmembrane</keyword>
<feature type="transmembrane region" description="Helical" evidence="1">
    <location>
        <begin position="49"/>
        <end position="70"/>
    </location>
</feature>
<feature type="transmembrane region" description="Helical" evidence="1">
    <location>
        <begin position="12"/>
        <end position="29"/>
    </location>
</feature>
<organism evidence="2 3">
    <name type="scientific">Candidatus Enterococcus moelleringii</name>
    <dbReference type="NCBI Taxonomy" id="2815325"/>
    <lineage>
        <taxon>Bacteria</taxon>
        <taxon>Bacillati</taxon>
        <taxon>Bacillota</taxon>
        <taxon>Bacilli</taxon>
        <taxon>Lactobacillales</taxon>
        <taxon>Enterococcaceae</taxon>
        <taxon>Enterococcus</taxon>
    </lineage>
</organism>
<dbReference type="PANTHER" id="PTHR40078">
    <property type="entry name" value="INTEGRAL MEMBRANE PROTEIN-RELATED"/>
    <property type="match status" value="1"/>
</dbReference>
<protein>
    <submittedName>
        <fullName evidence="2">YitT family protein</fullName>
    </submittedName>
</protein>
<evidence type="ECO:0000256" key="1">
    <source>
        <dbReference type="SAM" id="Phobius"/>
    </source>
</evidence>
<gene>
    <name evidence="2" type="ORF">JZO70_14485</name>
</gene>
<dbReference type="InterPro" id="IPR038750">
    <property type="entry name" value="YczE/YyaS-like"/>
</dbReference>
<reference evidence="2 3" key="1">
    <citation type="submission" date="2021-03" db="EMBL/GenBank/DDBJ databases">
        <title>Enterococcal diversity collection.</title>
        <authorList>
            <person name="Gilmore M.S."/>
            <person name="Schwartzman J."/>
            <person name="Van Tyne D."/>
            <person name="Martin M."/>
            <person name="Earl A.M."/>
            <person name="Manson A.L."/>
            <person name="Straub T."/>
            <person name="Salamzade R."/>
            <person name="Saavedra J."/>
            <person name="Lebreton F."/>
            <person name="Prichula J."/>
            <person name="Schaufler K."/>
            <person name="Gaca A."/>
            <person name="Sgardioli B."/>
            <person name="Wagenaar J."/>
            <person name="Strong T."/>
        </authorList>
    </citation>
    <scope>NUCLEOTIDE SEQUENCE [LARGE SCALE GENOMIC DNA]</scope>
    <source>
        <strain evidence="2 3">669A</strain>
    </source>
</reference>
<keyword evidence="1" id="KW-1133">Transmembrane helix</keyword>
<dbReference type="Pfam" id="PF19700">
    <property type="entry name" value="DUF6198"/>
    <property type="match status" value="1"/>
</dbReference>
<keyword evidence="3" id="KW-1185">Reference proteome</keyword>
<evidence type="ECO:0000313" key="3">
    <source>
        <dbReference type="Proteomes" id="UP000664601"/>
    </source>
</evidence>
<dbReference type="EMBL" id="JAFREM010000023">
    <property type="protein sequence ID" value="MBO1307381.1"/>
    <property type="molecule type" value="Genomic_DNA"/>
</dbReference>
<dbReference type="PANTHER" id="PTHR40078:SF1">
    <property type="entry name" value="INTEGRAL MEMBRANE PROTEIN"/>
    <property type="match status" value="1"/>
</dbReference>
<keyword evidence="1" id="KW-0472">Membrane</keyword>
<feature type="transmembrane region" description="Helical" evidence="1">
    <location>
        <begin position="75"/>
        <end position="94"/>
    </location>
</feature>
<evidence type="ECO:0000313" key="2">
    <source>
        <dbReference type="EMBL" id="MBO1307381.1"/>
    </source>
</evidence>
<feature type="transmembrane region" description="Helical" evidence="1">
    <location>
        <begin position="156"/>
        <end position="184"/>
    </location>
</feature>
<dbReference type="Proteomes" id="UP000664601">
    <property type="component" value="Unassembled WGS sequence"/>
</dbReference>